<feature type="transmembrane region" description="Helical" evidence="2">
    <location>
        <begin position="213"/>
        <end position="233"/>
    </location>
</feature>
<feature type="domain" description="DUF2421" evidence="3">
    <location>
        <begin position="942"/>
        <end position="1163"/>
    </location>
</feature>
<sequence>MSVAGQWNSGSDASFPEVIDISWRHNLRYDPRLGDEDGTDDERAHDRHASRHVRIETPSWRAPSQATSVEQEKSDRLHKDRKPLSFQWRRLGKTAVDKFPLDLKWIPNNWSWPKLKPVIRCALLGWVSILFMVFSRTEAVLGQATFLILVAALIDPPSDPFVAVLERELFFGLFVTIAWAWSCLGIFLASLARTHTDYNASLTAVLSGQYVEAGPTVILAVFLFFGVAAFLFIKGKRGPGPTLFPAVFGAITIDISMITSVLFPYPYYVVGRAIVLPLIFHAALCIAAAAFIFPSTISAQYAAALSGLLGSLESALIDHRAVLKLTPSGSEFSATVAKITASVNKSEAGLAPAAAVLRLVKHDVVWGRFAPTDLGGLQLFARRLVTRANGLGIFFTLIEPTRERFPITPLPSKPGTPTGSRPITPVASRPGTPLASHPATPVQARADGIAWSTTPVTSRPASPDGERGRGHKRGAHGRRNPSGSSLRLTLSRHINLRLRRHEEDSQNQRLHFSLLHLAHSLAGPHPDSAEAAVAVFESQRYLALEATRLSHPDMPDTTEQFVVLLSESCDELLGACTDVLRHVKTWIARVRSGSFAGRTAIEDIRALHLAELMRMKDNIVDALTRFRKDYRLRVLDPYRSAFDPTHVGSPEGTIEPPPHRYLFHCYMYQYHLIQVACILIEVLDEITKMEEQNKKARLWLPSFPLSKVWQTGRYENTIEAEQDDDEDPDIIPGMETEWDEDLGMASRRHPDALPPSNLFEHIMAWVHTAIFSLGGGNVMFAVKAGLLTVILSIPSFLKSTAHFAYEERFVWGIFMGQLTLARFRGDTTFGLVARFFATFTGAVVGLVLWYISAGRGTGNPYGFAATFGVCFPFVYYARLYWPVPAMTNILLFVNISLVYGFSWQNSHYPLIFHFYGWDLAWRRFTLVVCGVTAAFIFSLLPPSTTLRRYQRAMLSTTVSELGSAYCSIVSFANTRGRHELDKGQIVQALVAIRMKLKRSVVLKTNIIYEFSLRGKWPASRYQRILELQMEIAFHLSHLMSVVEKLEPAWSRAFLRRTRFLDADFQGDVLAVISLISTALRTGNPLPQITPCPLLDRFMVHTHGLNIVRHEADDDYGLPRTMTIDTLENEQYLTFAVGITTAFGIILRLDKLMVATKELVGEQYHIHGIGLSDVNRVYSTDRPAKDA</sequence>
<dbReference type="STRING" id="742152.A0A2H3IZK4"/>
<dbReference type="PANTHER" id="PTHR37994:SF1">
    <property type="entry name" value="ER TRANSPORTER 6TM N-TERMINAL DOMAIN-CONTAINING PROTEIN"/>
    <property type="match status" value="1"/>
</dbReference>
<name>A0A2H3IZK4_WOLCO</name>
<dbReference type="Pfam" id="PF10337">
    <property type="entry name" value="ArAE_2_N"/>
    <property type="match status" value="1"/>
</dbReference>
<keyword evidence="2" id="KW-0812">Transmembrane</keyword>
<protein>
    <recommendedName>
        <fullName evidence="7">ER transporter 6TM N-terminal domain-containing protein</fullName>
    </recommendedName>
</protein>
<dbReference type="Proteomes" id="UP000218811">
    <property type="component" value="Unassembled WGS sequence"/>
</dbReference>
<evidence type="ECO:0000259" key="4">
    <source>
        <dbReference type="Pfam" id="PF10337"/>
    </source>
</evidence>
<evidence type="ECO:0008006" key="7">
    <source>
        <dbReference type="Google" id="ProtNLM"/>
    </source>
</evidence>
<gene>
    <name evidence="5" type="ORF">WOLCODRAFT_141429</name>
</gene>
<dbReference type="AlphaFoldDB" id="A0A2H3IZK4"/>
<keyword evidence="2" id="KW-0472">Membrane</keyword>
<proteinExistence type="predicted"/>
<feature type="region of interest" description="Disordered" evidence="1">
    <location>
        <begin position="32"/>
        <end position="78"/>
    </location>
</feature>
<evidence type="ECO:0000313" key="5">
    <source>
        <dbReference type="EMBL" id="PCH32963.1"/>
    </source>
</evidence>
<dbReference type="OMA" id="NEQYLMF"/>
<feature type="transmembrane region" description="Helical" evidence="2">
    <location>
        <begin position="883"/>
        <end position="901"/>
    </location>
</feature>
<accession>A0A2H3IZK4</accession>
<dbReference type="PANTHER" id="PTHR37994">
    <property type="entry name" value="ARAE_2_N DOMAIN-CONTAINING PROTEIN-RELATED"/>
    <property type="match status" value="1"/>
</dbReference>
<feature type="transmembrane region" description="Helical" evidence="2">
    <location>
        <begin position="921"/>
        <end position="940"/>
    </location>
</feature>
<keyword evidence="2" id="KW-1133">Transmembrane helix</keyword>
<feature type="compositionally biased region" description="Basic and acidic residues" evidence="1">
    <location>
        <begin position="32"/>
        <end position="47"/>
    </location>
</feature>
<evidence type="ECO:0000313" key="6">
    <source>
        <dbReference type="Proteomes" id="UP000218811"/>
    </source>
</evidence>
<reference evidence="5 6" key="1">
    <citation type="journal article" date="2012" name="Science">
        <title>The Paleozoic origin of enzymatic lignin decomposition reconstructed from 31 fungal genomes.</title>
        <authorList>
            <person name="Floudas D."/>
            <person name="Binder M."/>
            <person name="Riley R."/>
            <person name="Barry K."/>
            <person name="Blanchette R.A."/>
            <person name="Henrissat B."/>
            <person name="Martinez A.T."/>
            <person name="Otillar R."/>
            <person name="Spatafora J.W."/>
            <person name="Yadav J.S."/>
            <person name="Aerts A."/>
            <person name="Benoit I."/>
            <person name="Boyd A."/>
            <person name="Carlson A."/>
            <person name="Copeland A."/>
            <person name="Coutinho P.M."/>
            <person name="de Vries R.P."/>
            <person name="Ferreira P."/>
            <person name="Findley K."/>
            <person name="Foster B."/>
            <person name="Gaskell J."/>
            <person name="Glotzer D."/>
            <person name="Gorecki P."/>
            <person name="Heitman J."/>
            <person name="Hesse C."/>
            <person name="Hori C."/>
            <person name="Igarashi K."/>
            <person name="Jurgens J.A."/>
            <person name="Kallen N."/>
            <person name="Kersten P."/>
            <person name="Kohler A."/>
            <person name="Kuees U."/>
            <person name="Kumar T.K.A."/>
            <person name="Kuo A."/>
            <person name="LaButti K."/>
            <person name="Larrondo L.F."/>
            <person name="Lindquist E."/>
            <person name="Ling A."/>
            <person name="Lombard V."/>
            <person name="Lucas S."/>
            <person name="Lundell T."/>
            <person name="Martin R."/>
            <person name="McLaughlin D.J."/>
            <person name="Morgenstern I."/>
            <person name="Morin E."/>
            <person name="Murat C."/>
            <person name="Nagy L.G."/>
            <person name="Nolan M."/>
            <person name="Ohm R.A."/>
            <person name="Patyshakuliyeva A."/>
            <person name="Rokas A."/>
            <person name="Ruiz-Duenas F.J."/>
            <person name="Sabat G."/>
            <person name="Salamov A."/>
            <person name="Samejima M."/>
            <person name="Schmutz J."/>
            <person name="Slot J.C."/>
            <person name="St John F."/>
            <person name="Stenlid J."/>
            <person name="Sun H."/>
            <person name="Sun S."/>
            <person name="Syed K."/>
            <person name="Tsang A."/>
            <person name="Wiebenga A."/>
            <person name="Young D."/>
            <person name="Pisabarro A."/>
            <person name="Eastwood D.C."/>
            <person name="Martin F."/>
            <person name="Cullen D."/>
            <person name="Grigoriev I.V."/>
            <person name="Hibbett D.S."/>
        </authorList>
    </citation>
    <scope>NUCLEOTIDE SEQUENCE [LARGE SCALE GENOMIC DNA]</scope>
    <source>
        <strain evidence="5 6">MD-104</strain>
    </source>
</reference>
<evidence type="ECO:0000259" key="3">
    <source>
        <dbReference type="Pfam" id="PF10334"/>
    </source>
</evidence>
<feature type="transmembrane region" description="Helical" evidence="2">
    <location>
        <begin position="169"/>
        <end position="193"/>
    </location>
</feature>
<dbReference type="InterPro" id="IPR018820">
    <property type="entry name" value="BRE4-related_DUF2421"/>
</dbReference>
<feature type="compositionally biased region" description="Polar residues" evidence="1">
    <location>
        <begin position="451"/>
        <end position="460"/>
    </location>
</feature>
<feature type="domain" description="Putative ER transporter 6TM N-terminal" evidence="4">
    <location>
        <begin position="105"/>
        <end position="402"/>
    </location>
</feature>
<feature type="compositionally biased region" description="Basic residues" evidence="1">
    <location>
        <begin position="469"/>
        <end position="479"/>
    </location>
</feature>
<dbReference type="InterPro" id="IPR018823">
    <property type="entry name" value="ArAE_2_N"/>
</dbReference>
<keyword evidence="6" id="KW-1185">Reference proteome</keyword>
<dbReference type="EMBL" id="KB467831">
    <property type="protein sequence ID" value="PCH32963.1"/>
    <property type="molecule type" value="Genomic_DNA"/>
</dbReference>
<organism evidence="5 6">
    <name type="scientific">Wolfiporia cocos (strain MD-104)</name>
    <name type="common">Brown rot fungus</name>
    <dbReference type="NCBI Taxonomy" id="742152"/>
    <lineage>
        <taxon>Eukaryota</taxon>
        <taxon>Fungi</taxon>
        <taxon>Dikarya</taxon>
        <taxon>Basidiomycota</taxon>
        <taxon>Agaricomycotina</taxon>
        <taxon>Agaricomycetes</taxon>
        <taxon>Polyporales</taxon>
        <taxon>Phaeolaceae</taxon>
        <taxon>Wolfiporia</taxon>
    </lineage>
</organism>
<evidence type="ECO:0000256" key="2">
    <source>
        <dbReference type="SAM" id="Phobius"/>
    </source>
</evidence>
<dbReference type="Pfam" id="PF10334">
    <property type="entry name" value="BRE4"/>
    <property type="match status" value="1"/>
</dbReference>
<feature type="transmembrane region" description="Helical" evidence="2">
    <location>
        <begin position="117"/>
        <end position="134"/>
    </location>
</feature>
<feature type="region of interest" description="Disordered" evidence="1">
    <location>
        <begin position="406"/>
        <end position="487"/>
    </location>
</feature>
<evidence type="ECO:0000256" key="1">
    <source>
        <dbReference type="SAM" id="MobiDB-lite"/>
    </source>
</evidence>
<feature type="transmembrane region" description="Helical" evidence="2">
    <location>
        <begin position="274"/>
        <end position="293"/>
    </location>
</feature>
<feature type="transmembrane region" description="Helical" evidence="2">
    <location>
        <begin position="831"/>
        <end position="852"/>
    </location>
</feature>
<feature type="transmembrane region" description="Helical" evidence="2">
    <location>
        <begin position="245"/>
        <end position="268"/>
    </location>
</feature>
<dbReference type="OrthoDB" id="2274698at2759"/>